<sequence>MSTVEQRGEDHTSSNIDALPVELIDLVFQYASEHIDTTSACSLVSRTWREIALPHLFSWLTVERRDAFEDFRDFLERHPHITRCIRTLELAQISDSTSRGSLSAVGLDSLTELVAKLPALQVLFLRGVFFVDPQHPDASILTSPGTSHRQLKHLEIRDCFGHVKSDLPLIDLPTLIGILQTLPADSVTLSYENIVAIPPSDPRMTRMLRPSTRLHLREITLDSVEFDDQRHDDMRHLYDALRQVLAPGYLHSFLSRVGFGTYPDPESMRAFGELVHSTAETLQHLGLPFTVRHLVKASEHLPEHWRILNLHECHNLQSFTLSVHPPMLRTLAAARGTPYRQDVPLSTTCISILSHLPPTVRTFTLAICDEVAPAHIKNKKMGLEALDEALLSAERFPSLQLVEVTLRQRYHPEASIHGCELAVREVMPKCDRKGILKVSKDVTVMKSD</sequence>
<organism evidence="1 2">
    <name type="scientific">Trametes cubensis</name>
    <dbReference type="NCBI Taxonomy" id="1111947"/>
    <lineage>
        <taxon>Eukaryota</taxon>
        <taxon>Fungi</taxon>
        <taxon>Dikarya</taxon>
        <taxon>Basidiomycota</taxon>
        <taxon>Agaricomycotina</taxon>
        <taxon>Agaricomycetes</taxon>
        <taxon>Polyporales</taxon>
        <taxon>Polyporaceae</taxon>
        <taxon>Trametes</taxon>
    </lineage>
</organism>
<gene>
    <name evidence="1" type="ORF">ONZ51_g5245</name>
</gene>
<evidence type="ECO:0000313" key="1">
    <source>
        <dbReference type="EMBL" id="KAJ8482626.1"/>
    </source>
</evidence>
<name>A0AAD7TUD7_9APHY</name>
<dbReference type="InterPro" id="IPR036047">
    <property type="entry name" value="F-box-like_dom_sf"/>
</dbReference>
<dbReference type="InterPro" id="IPR032675">
    <property type="entry name" value="LRR_dom_sf"/>
</dbReference>
<dbReference type="Gene3D" id="3.80.10.10">
    <property type="entry name" value="Ribonuclease Inhibitor"/>
    <property type="match status" value="1"/>
</dbReference>
<dbReference type="SUPFAM" id="SSF81383">
    <property type="entry name" value="F-box domain"/>
    <property type="match status" value="1"/>
</dbReference>
<protein>
    <recommendedName>
        <fullName evidence="3">F-box domain-containing protein</fullName>
    </recommendedName>
</protein>
<keyword evidence="2" id="KW-1185">Reference proteome</keyword>
<accession>A0AAD7TUD7</accession>
<dbReference type="SUPFAM" id="SSF52047">
    <property type="entry name" value="RNI-like"/>
    <property type="match status" value="1"/>
</dbReference>
<evidence type="ECO:0008006" key="3">
    <source>
        <dbReference type="Google" id="ProtNLM"/>
    </source>
</evidence>
<evidence type="ECO:0000313" key="2">
    <source>
        <dbReference type="Proteomes" id="UP001215151"/>
    </source>
</evidence>
<comment type="caution">
    <text evidence="1">The sequence shown here is derived from an EMBL/GenBank/DDBJ whole genome shotgun (WGS) entry which is preliminary data.</text>
</comment>
<dbReference type="AlphaFoldDB" id="A0AAD7TUD7"/>
<dbReference type="Proteomes" id="UP001215151">
    <property type="component" value="Unassembled WGS sequence"/>
</dbReference>
<proteinExistence type="predicted"/>
<dbReference type="EMBL" id="JAPEVG010000110">
    <property type="protein sequence ID" value="KAJ8482626.1"/>
    <property type="molecule type" value="Genomic_DNA"/>
</dbReference>
<reference evidence="1" key="1">
    <citation type="submission" date="2022-11" db="EMBL/GenBank/DDBJ databases">
        <title>Genome Sequence of Cubamyces cubensis.</title>
        <authorList>
            <person name="Buettner E."/>
        </authorList>
    </citation>
    <scope>NUCLEOTIDE SEQUENCE</scope>
    <source>
        <strain evidence="1">MPL-01</strain>
    </source>
</reference>